<accession>A0A149VZK5</accession>
<comment type="caution">
    <text evidence="2">The sequence shown here is derived from an EMBL/GenBank/DDBJ whole genome shotgun (WGS) entry which is preliminary data.</text>
</comment>
<name>A0A149VZK5_9PROT</name>
<reference evidence="2 3" key="1">
    <citation type="submission" date="2016-01" db="EMBL/GenBank/DDBJ databases">
        <title>Genome sequence of the acidophilic iron oxidising Ferrovum strain Z-31.</title>
        <authorList>
            <person name="Poehlein A."/>
            <person name="Ullrich S.R."/>
            <person name="Schloemann M."/>
            <person name="Muehling M."/>
            <person name="Daniel R."/>
        </authorList>
    </citation>
    <scope>NUCLEOTIDE SEQUENCE [LARGE SCALE GENOMIC DNA]</scope>
    <source>
        <strain evidence="2 3">Z-31</strain>
    </source>
</reference>
<protein>
    <submittedName>
        <fullName evidence="2">Uncharacterized protein</fullName>
    </submittedName>
</protein>
<dbReference type="PATRIC" id="fig|1789004.3.peg.838"/>
<evidence type="ECO:0000313" key="2">
    <source>
        <dbReference type="EMBL" id="KXW58650.1"/>
    </source>
</evidence>
<evidence type="ECO:0000256" key="1">
    <source>
        <dbReference type="SAM" id="Phobius"/>
    </source>
</evidence>
<dbReference type="STRING" id="1789004.FEMY_08280"/>
<dbReference type="AlphaFoldDB" id="A0A149VZK5"/>
<keyword evidence="1" id="KW-0472">Membrane</keyword>
<keyword evidence="1" id="KW-0812">Transmembrane</keyword>
<feature type="transmembrane region" description="Helical" evidence="1">
    <location>
        <begin position="9"/>
        <end position="27"/>
    </location>
</feature>
<evidence type="ECO:0000313" key="3">
    <source>
        <dbReference type="Proteomes" id="UP000075653"/>
    </source>
</evidence>
<organism evidence="2 3">
    <name type="scientific">Ferrovum myxofaciens</name>
    <dbReference type="NCBI Taxonomy" id="416213"/>
    <lineage>
        <taxon>Bacteria</taxon>
        <taxon>Pseudomonadati</taxon>
        <taxon>Pseudomonadota</taxon>
        <taxon>Betaproteobacteria</taxon>
        <taxon>Ferrovales</taxon>
        <taxon>Ferrovaceae</taxon>
        <taxon>Ferrovum</taxon>
    </lineage>
</organism>
<dbReference type="EMBL" id="LRRD01000012">
    <property type="protein sequence ID" value="KXW58650.1"/>
    <property type="molecule type" value="Genomic_DNA"/>
</dbReference>
<dbReference type="Proteomes" id="UP000075653">
    <property type="component" value="Unassembled WGS sequence"/>
</dbReference>
<proteinExistence type="predicted"/>
<sequence length="46" mass="5294">MGYFGHEMLVWVEILSVFGFAVLVTILDTVEWDSCIEQDKADLVHH</sequence>
<gene>
    <name evidence="2" type="ORF">FEMY_08280</name>
</gene>
<keyword evidence="3" id="KW-1185">Reference proteome</keyword>
<keyword evidence="1" id="KW-1133">Transmembrane helix</keyword>